<evidence type="ECO:0000256" key="2">
    <source>
        <dbReference type="ARBA" id="ARBA00022475"/>
    </source>
</evidence>
<dbReference type="Proteomes" id="UP000094801">
    <property type="component" value="Unassembled WGS sequence"/>
</dbReference>
<evidence type="ECO:0000256" key="1">
    <source>
        <dbReference type="ARBA" id="ARBA00004651"/>
    </source>
</evidence>
<feature type="transmembrane region" description="Helical" evidence="6">
    <location>
        <begin position="74"/>
        <end position="99"/>
    </location>
</feature>
<dbReference type="GO" id="GO:0005886">
    <property type="term" value="C:plasma membrane"/>
    <property type="evidence" value="ECO:0007669"/>
    <property type="project" value="UniProtKB-SubCell"/>
</dbReference>
<evidence type="ECO:0000259" key="7">
    <source>
        <dbReference type="Pfam" id="PF02656"/>
    </source>
</evidence>
<keyword evidence="3 6" id="KW-0812">Transmembrane</keyword>
<evidence type="ECO:0000313" key="8">
    <source>
        <dbReference type="EMBL" id="ODV84758.1"/>
    </source>
</evidence>
<keyword evidence="2" id="KW-1003">Cell membrane</keyword>
<evidence type="ECO:0000313" key="9">
    <source>
        <dbReference type="Proteomes" id="UP000094801"/>
    </source>
</evidence>
<proteinExistence type="predicted"/>
<feature type="domain" description="DUF202" evidence="7">
    <location>
        <begin position="21"/>
        <end position="101"/>
    </location>
</feature>
<dbReference type="InterPro" id="IPR003807">
    <property type="entry name" value="DUF202"/>
</dbReference>
<gene>
    <name evidence="8" type="ORF">CANARDRAFT_235280</name>
</gene>
<evidence type="ECO:0000256" key="6">
    <source>
        <dbReference type="SAM" id="Phobius"/>
    </source>
</evidence>
<protein>
    <recommendedName>
        <fullName evidence="7">DUF202 domain-containing protein</fullName>
    </recommendedName>
</protein>
<keyword evidence="4 6" id="KW-1133">Transmembrane helix</keyword>
<feature type="transmembrane region" description="Helical" evidence="6">
    <location>
        <begin position="119"/>
        <end position="139"/>
    </location>
</feature>
<evidence type="ECO:0000256" key="4">
    <source>
        <dbReference type="ARBA" id="ARBA00022989"/>
    </source>
</evidence>
<evidence type="ECO:0000256" key="3">
    <source>
        <dbReference type="ARBA" id="ARBA00022692"/>
    </source>
</evidence>
<comment type="subcellular location">
    <subcellularLocation>
        <location evidence="1">Cell membrane</location>
        <topology evidence="1">Multi-pass membrane protein</topology>
    </subcellularLocation>
</comment>
<accession>A0A1E4SZ44</accession>
<reference evidence="9" key="1">
    <citation type="submission" date="2016-04" db="EMBL/GenBank/DDBJ databases">
        <title>Comparative genomics of biotechnologically important yeasts.</title>
        <authorList>
            <consortium name="DOE Joint Genome Institute"/>
            <person name="Riley R."/>
            <person name="Haridas S."/>
            <person name="Wolfe K.H."/>
            <person name="Lopes M.R."/>
            <person name="Hittinger C.T."/>
            <person name="Goker M."/>
            <person name="Salamov A."/>
            <person name="Wisecaver J."/>
            <person name="Long T.M."/>
            <person name="Aerts A.L."/>
            <person name="Barry K."/>
            <person name="Choi C."/>
            <person name="Clum A."/>
            <person name="Coughlan A.Y."/>
            <person name="Deshpande S."/>
            <person name="Douglass A.P."/>
            <person name="Hanson S.J."/>
            <person name="Klenk H.-P."/>
            <person name="Labutti K."/>
            <person name="Lapidus A."/>
            <person name="Lindquist E."/>
            <person name="Lipzen A."/>
            <person name="Meier-Kolthoff J.P."/>
            <person name="Ohm R.A."/>
            <person name="Otillar R.P."/>
            <person name="Pangilinan J."/>
            <person name="Peng Y."/>
            <person name="Rokas A."/>
            <person name="Rosa C.A."/>
            <person name="Scheuner C."/>
            <person name="Sibirny A.A."/>
            <person name="Slot J.C."/>
            <person name="Stielow J.B."/>
            <person name="Sun H."/>
            <person name="Kurtzman C.P."/>
            <person name="Blackwell M."/>
            <person name="Grigoriev I.V."/>
            <person name="Jeffries T.W."/>
        </authorList>
    </citation>
    <scope>NUCLEOTIDE SEQUENCE [LARGE SCALE GENOMIC DNA]</scope>
    <source>
        <strain evidence="9">NRRL YB-2248</strain>
    </source>
</reference>
<evidence type="ECO:0000256" key="5">
    <source>
        <dbReference type="ARBA" id="ARBA00023136"/>
    </source>
</evidence>
<dbReference type="Pfam" id="PF02656">
    <property type="entry name" value="DUF202"/>
    <property type="match status" value="1"/>
</dbReference>
<dbReference type="AlphaFoldDB" id="A0A1E4SZ44"/>
<dbReference type="EMBL" id="KV453855">
    <property type="protein sequence ID" value="ODV84758.1"/>
    <property type="molecule type" value="Genomic_DNA"/>
</dbReference>
<dbReference type="OrthoDB" id="199599at2759"/>
<name>A0A1E4SZ44_9ASCO</name>
<keyword evidence="5 6" id="KW-0472">Membrane</keyword>
<feature type="transmembrane region" description="Helical" evidence="6">
    <location>
        <begin position="33"/>
        <end position="53"/>
    </location>
</feature>
<dbReference type="PANTHER" id="PTHR34187:SF2">
    <property type="entry name" value="DUF202 DOMAIN-CONTAINING PROTEIN"/>
    <property type="match status" value="1"/>
</dbReference>
<keyword evidence="9" id="KW-1185">Reference proteome</keyword>
<dbReference type="InterPro" id="IPR052053">
    <property type="entry name" value="IM_YidH-like"/>
</dbReference>
<sequence length="140" mass="15766">MLLSFLPASDLLIENRTSESRDILMTERTTLSWIKFSTVLSLAAVAIVLNYRIDTSDMRDPGFSDPVRDSKKPINVIVISCLFAAMSLGAVLLSGYNYFRAIYNYKDERIETLDNKLTSIFLTVCIVTLLAINVTFMIVQ</sequence>
<dbReference type="PANTHER" id="PTHR34187">
    <property type="entry name" value="FGR18P"/>
    <property type="match status" value="1"/>
</dbReference>
<organism evidence="8 9">
    <name type="scientific">[Candida] arabinofermentans NRRL YB-2248</name>
    <dbReference type="NCBI Taxonomy" id="983967"/>
    <lineage>
        <taxon>Eukaryota</taxon>
        <taxon>Fungi</taxon>
        <taxon>Dikarya</taxon>
        <taxon>Ascomycota</taxon>
        <taxon>Saccharomycotina</taxon>
        <taxon>Pichiomycetes</taxon>
        <taxon>Pichiales</taxon>
        <taxon>Pichiaceae</taxon>
        <taxon>Ogataea</taxon>
        <taxon>Ogataea/Candida clade</taxon>
    </lineage>
</organism>